<comment type="caution">
    <text evidence="1">The sequence shown here is derived from an EMBL/GenBank/DDBJ whole genome shotgun (WGS) entry which is preliminary data.</text>
</comment>
<reference evidence="1 2" key="1">
    <citation type="submission" date="2012-12" db="EMBL/GenBank/DDBJ databases">
        <title>The Genome Sequence of Bacillus cereus HuA3-9.</title>
        <authorList>
            <consortium name="The Broad Institute Genome Sequencing Platform"/>
            <consortium name="The Broad Institute Genome Sequencing Center for Infectious Disease"/>
            <person name="Feldgarden M."/>
            <person name="Van der Auwera G.A."/>
            <person name="Mahillon J."/>
            <person name="Duprez V."/>
            <person name="Timmery S."/>
            <person name="Mattelet C."/>
            <person name="Dierick K."/>
            <person name="Sun M."/>
            <person name="Yu Z."/>
            <person name="Zhu L."/>
            <person name="Hu X."/>
            <person name="Shank E.B."/>
            <person name="Swiecicka I."/>
            <person name="Hansen B.M."/>
            <person name="Andrup L."/>
            <person name="Walker B."/>
            <person name="Young S.K."/>
            <person name="Zeng Q."/>
            <person name="Gargeya S."/>
            <person name="Fitzgerald M."/>
            <person name="Haas B."/>
            <person name="Abouelleil A."/>
            <person name="Alvarado L."/>
            <person name="Arachchi H.M."/>
            <person name="Berlin A.M."/>
            <person name="Chapman S.B."/>
            <person name="Dewar J."/>
            <person name="Goldberg J."/>
            <person name="Griggs A."/>
            <person name="Gujja S."/>
            <person name="Hansen M."/>
            <person name="Howarth C."/>
            <person name="Imamovic A."/>
            <person name="Larimer J."/>
            <person name="McCowan C."/>
            <person name="Murphy C."/>
            <person name="Neiman D."/>
            <person name="Pearson M."/>
            <person name="Priest M."/>
            <person name="Roberts A."/>
            <person name="Saif S."/>
            <person name="Shea T."/>
            <person name="Sisk P."/>
            <person name="Sykes S."/>
            <person name="Wortman J."/>
            <person name="Nusbaum C."/>
            <person name="Birren B."/>
        </authorList>
    </citation>
    <scope>NUCLEOTIDE SEQUENCE [LARGE SCALE GENOMIC DNA]</scope>
    <source>
        <strain evidence="1 2">HuA3-9</strain>
    </source>
</reference>
<protein>
    <submittedName>
        <fullName evidence="1">Uncharacterized protein</fullName>
    </submittedName>
</protein>
<evidence type="ECO:0000313" key="2">
    <source>
        <dbReference type="Proteomes" id="UP000014003"/>
    </source>
</evidence>
<gene>
    <name evidence="1" type="ORF">IGA_05688</name>
</gene>
<organism evidence="1 2">
    <name type="scientific">Bacillus cereus HuA3-9</name>
    <dbReference type="NCBI Taxonomy" id="1053205"/>
    <lineage>
        <taxon>Bacteria</taxon>
        <taxon>Bacillati</taxon>
        <taxon>Bacillota</taxon>
        <taxon>Bacilli</taxon>
        <taxon>Bacillales</taxon>
        <taxon>Bacillaceae</taxon>
        <taxon>Bacillus</taxon>
        <taxon>Bacillus cereus group</taxon>
    </lineage>
</organism>
<dbReference type="RefSeq" id="WP_016094921.1">
    <property type="nucleotide sequence ID" value="NZ_KB976126.1"/>
</dbReference>
<accession>R8CIT9</accession>
<evidence type="ECO:0000313" key="1">
    <source>
        <dbReference type="EMBL" id="EOO11425.1"/>
    </source>
</evidence>
<name>R8CIT9_BACCE</name>
<sequence>MNPMIKDYIEKMNFEQIETASLTAENIENLKTKSGIVCPTRTTDLWISRNLAVMDVLGIPTVMESTTEFAIIDSLGVLLWTDNAEGTLEYIQGFVG</sequence>
<dbReference type="PATRIC" id="fig|1053205.3.peg.5743"/>
<dbReference type="AlphaFoldDB" id="R8CIT9"/>
<dbReference type="Proteomes" id="UP000014003">
    <property type="component" value="Unassembled WGS sequence"/>
</dbReference>
<proteinExistence type="predicted"/>
<dbReference type="EMBL" id="AHDZ01000070">
    <property type="protein sequence ID" value="EOO11425.1"/>
    <property type="molecule type" value="Genomic_DNA"/>
</dbReference>
<dbReference type="HOGENOM" id="CLU_2353858_0_0_9"/>